<organism evidence="6 7">
    <name type="scientific">Allorhizobium borbori</name>
    <dbReference type="NCBI Taxonomy" id="485907"/>
    <lineage>
        <taxon>Bacteria</taxon>
        <taxon>Pseudomonadati</taxon>
        <taxon>Pseudomonadota</taxon>
        <taxon>Alphaproteobacteria</taxon>
        <taxon>Hyphomicrobiales</taxon>
        <taxon>Rhizobiaceae</taxon>
        <taxon>Rhizobium/Agrobacterium group</taxon>
        <taxon>Allorhizobium</taxon>
    </lineage>
</organism>
<dbReference type="Gene3D" id="3.10.105.10">
    <property type="entry name" value="Dipeptide-binding Protein, Domain 3"/>
    <property type="match status" value="1"/>
</dbReference>
<evidence type="ECO:0000313" key="6">
    <source>
        <dbReference type="EMBL" id="MBB4105603.1"/>
    </source>
</evidence>
<keyword evidence="7" id="KW-1185">Reference proteome</keyword>
<dbReference type="GO" id="GO:0015833">
    <property type="term" value="P:peptide transport"/>
    <property type="evidence" value="ECO:0007669"/>
    <property type="project" value="TreeGrafter"/>
</dbReference>
<dbReference type="AlphaFoldDB" id="A0A7W6K5I7"/>
<dbReference type="GO" id="GO:1904680">
    <property type="term" value="F:peptide transmembrane transporter activity"/>
    <property type="evidence" value="ECO:0007669"/>
    <property type="project" value="TreeGrafter"/>
</dbReference>
<comment type="caution">
    <text evidence="6">The sequence shown here is derived from an EMBL/GenBank/DDBJ whole genome shotgun (WGS) entry which is preliminary data.</text>
</comment>
<evidence type="ECO:0000256" key="2">
    <source>
        <dbReference type="ARBA" id="ARBA00005695"/>
    </source>
</evidence>
<dbReference type="Pfam" id="PF00496">
    <property type="entry name" value="SBP_bac_5"/>
    <property type="match status" value="1"/>
</dbReference>
<dbReference type="SUPFAM" id="SSF53850">
    <property type="entry name" value="Periplasmic binding protein-like II"/>
    <property type="match status" value="1"/>
</dbReference>
<dbReference type="PIRSF" id="PIRSF002741">
    <property type="entry name" value="MppA"/>
    <property type="match status" value="1"/>
</dbReference>
<dbReference type="Proteomes" id="UP000584824">
    <property type="component" value="Unassembled WGS sequence"/>
</dbReference>
<dbReference type="CDD" id="cd08502">
    <property type="entry name" value="PBP2_NikA_DppA_OppA_like_16"/>
    <property type="match status" value="1"/>
</dbReference>
<gene>
    <name evidence="6" type="ORF">GGQ66_004190</name>
</gene>
<dbReference type="Gene3D" id="3.40.190.10">
    <property type="entry name" value="Periplasmic binding protein-like II"/>
    <property type="match status" value="1"/>
</dbReference>
<dbReference type="PANTHER" id="PTHR30290">
    <property type="entry name" value="PERIPLASMIC BINDING COMPONENT OF ABC TRANSPORTER"/>
    <property type="match status" value="1"/>
</dbReference>
<dbReference type="InterPro" id="IPR030678">
    <property type="entry name" value="Peptide/Ni-bd"/>
</dbReference>
<keyword evidence="3 4" id="KW-0732">Signal</keyword>
<sequence>MTRKAGRLKSHIAAAFLALSACVTGFAENASATTLVAVPHSGLRILDPIITTAHIVRNHGYMVWDTLLSYDADFKPQPQMADFTVSDDKLTYTFKLRDGLKWHDGAPVTAEDCIASLQRWGKRDTSGQVLFDKTESLTAADDKTIVLKLKEPFTYVLDVLAKPSSVVPFMMPKRIAETPADTAITEIIGSGPFKFVKEEYQPGVKSVYEKFADYVPRSEAPSGLAGGKVVKVDRVEWISMPDAQTAVNAIQSGEIDYLETPSVDLLPLVEGNDELTVEVMNLGSQTMGRMNFLYPPFDNKKIRQAAMKAMNQKDVLDALIGNPDYYTICGSMFGCGTPLESELGADTLTKSGDIEGAKALLKEAGYDGTPVVLMQPTDVVTIKAQPVVAAAALRAAGFNVDMQAMDWQTLVTRRASQKPPAEGGWNLFFTNWIVPEIMTPLNNPMLNGRGTKGFFGWPTDAKMEELRAKYIAAKTLDEQKAAAAELQAHAMDEVSYIPLGQYKIPSVWRNELTGLLKAPVPVFWNVEKKD</sequence>
<reference evidence="6 7" key="1">
    <citation type="submission" date="2020-08" db="EMBL/GenBank/DDBJ databases">
        <title>Genomic Encyclopedia of Type Strains, Phase IV (KMG-IV): sequencing the most valuable type-strain genomes for metagenomic binning, comparative biology and taxonomic classification.</title>
        <authorList>
            <person name="Goeker M."/>
        </authorList>
    </citation>
    <scope>NUCLEOTIDE SEQUENCE [LARGE SCALE GENOMIC DNA]</scope>
    <source>
        <strain evidence="6 7">DSM 26385</strain>
    </source>
</reference>
<dbReference type="PROSITE" id="PS01040">
    <property type="entry name" value="SBP_BACTERIAL_5"/>
    <property type="match status" value="1"/>
</dbReference>
<feature type="chain" id="PRO_5030550779" evidence="4">
    <location>
        <begin position="33"/>
        <end position="530"/>
    </location>
</feature>
<dbReference type="GO" id="GO:0030288">
    <property type="term" value="C:outer membrane-bounded periplasmic space"/>
    <property type="evidence" value="ECO:0007669"/>
    <property type="project" value="UniProtKB-ARBA"/>
</dbReference>
<dbReference type="InterPro" id="IPR023765">
    <property type="entry name" value="SBP_5_CS"/>
</dbReference>
<dbReference type="PROSITE" id="PS51257">
    <property type="entry name" value="PROKAR_LIPOPROTEIN"/>
    <property type="match status" value="1"/>
</dbReference>
<dbReference type="EMBL" id="JACIDU010000024">
    <property type="protein sequence ID" value="MBB4105603.1"/>
    <property type="molecule type" value="Genomic_DNA"/>
</dbReference>
<evidence type="ECO:0000256" key="3">
    <source>
        <dbReference type="ARBA" id="ARBA00022729"/>
    </source>
</evidence>
<name>A0A7W6K5I7_9HYPH</name>
<protein>
    <submittedName>
        <fullName evidence="6">Peptide/nickel transport system substrate-binding protein</fullName>
    </submittedName>
</protein>
<evidence type="ECO:0000256" key="1">
    <source>
        <dbReference type="ARBA" id="ARBA00004418"/>
    </source>
</evidence>
<evidence type="ECO:0000313" key="7">
    <source>
        <dbReference type="Proteomes" id="UP000584824"/>
    </source>
</evidence>
<comment type="similarity">
    <text evidence="2">Belongs to the bacterial solute-binding protein 5 family.</text>
</comment>
<dbReference type="Gene3D" id="3.90.76.10">
    <property type="entry name" value="Dipeptide-binding Protein, Domain 1"/>
    <property type="match status" value="1"/>
</dbReference>
<evidence type="ECO:0000256" key="4">
    <source>
        <dbReference type="SAM" id="SignalP"/>
    </source>
</evidence>
<evidence type="ECO:0000259" key="5">
    <source>
        <dbReference type="Pfam" id="PF00496"/>
    </source>
</evidence>
<proteinExistence type="inferred from homology"/>
<comment type="subcellular location">
    <subcellularLocation>
        <location evidence="1">Periplasm</location>
    </subcellularLocation>
</comment>
<accession>A0A7W6K5I7</accession>
<dbReference type="PANTHER" id="PTHR30290:SF38">
    <property type="entry name" value="D,D-DIPEPTIDE-BINDING PERIPLASMIC PROTEIN DDPA-RELATED"/>
    <property type="match status" value="1"/>
</dbReference>
<feature type="domain" description="Solute-binding protein family 5" evidence="5">
    <location>
        <begin position="75"/>
        <end position="434"/>
    </location>
</feature>
<dbReference type="GO" id="GO:0043190">
    <property type="term" value="C:ATP-binding cassette (ABC) transporter complex"/>
    <property type="evidence" value="ECO:0007669"/>
    <property type="project" value="InterPro"/>
</dbReference>
<feature type="signal peptide" evidence="4">
    <location>
        <begin position="1"/>
        <end position="32"/>
    </location>
</feature>
<dbReference type="InterPro" id="IPR039424">
    <property type="entry name" value="SBP_5"/>
</dbReference>
<dbReference type="InterPro" id="IPR000914">
    <property type="entry name" value="SBP_5_dom"/>
</dbReference>